<dbReference type="AlphaFoldDB" id="A0A2Z6NKY7"/>
<protein>
    <submittedName>
        <fullName evidence="2">Uncharacterized protein</fullName>
    </submittedName>
</protein>
<dbReference type="Proteomes" id="UP000242715">
    <property type="component" value="Unassembled WGS sequence"/>
</dbReference>
<reference evidence="3" key="1">
    <citation type="journal article" date="2017" name="Front. Plant Sci.">
        <title>Climate Clever Clovers: New Paradigm to Reduce the Environmental Footprint of Ruminants by Breeding Low Methanogenic Forages Utilizing Haplotype Variation.</title>
        <authorList>
            <person name="Kaur P."/>
            <person name="Appels R."/>
            <person name="Bayer P.E."/>
            <person name="Keeble-Gagnere G."/>
            <person name="Wang J."/>
            <person name="Hirakawa H."/>
            <person name="Shirasawa K."/>
            <person name="Vercoe P."/>
            <person name="Stefanova K."/>
            <person name="Durmic Z."/>
            <person name="Nichols P."/>
            <person name="Revell C."/>
            <person name="Isobe S.N."/>
            <person name="Edwards D."/>
            <person name="Erskine W."/>
        </authorList>
    </citation>
    <scope>NUCLEOTIDE SEQUENCE [LARGE SCALE GENOMIC DNA]</scope>
    <source>
        <strain evidence="3">cv. Daliak</strain>
    </source>
</reference>
<evidence type="ECO:0000313" key="2">
    <source>
        <dbReference type="EMBL" id="GAU45148.1"/>
    </source>
</evidence>
<name>A0A2Z6NKY7_TRISU</name>
<keyword evidence="1" id="KW-1133">Transmembrane helix</keyword>
<evidence type="ECO:0000256" key="1">
    <source>
        <dbReference type="SAM" id="Phobius"/>
    </source>
</evidence>
<gene>
    <name evidence="2" type="ORF">TSUD_253810</name>
</gene>
<keyword evidence="3" id="KW-1185">Reference proteome</keyword>
<proteinExistence type="predicted"/>
<evidence type="ECO:0000313" key="3">
    <source>
        <dbReference type="Proteomes" id="UP000242715"/>
    </source>
</evidence>
<sequence length="138" mass="15766">MFYFNVKRNIRAILLAATYINFVLCFSMLIHLAWNRGFLAVVLIYQPPLPADQVKPLNEYEEEGVYPPSLFLAFSGMICDVLVLIISKRMRIIHVRQGKAAEAEAEFERLLGVSEAKFVMSQLSKLDRGDDTDTMKFS</sequence>
<feature type="transmembrane region" description="Helical" evidence="1">
    <location>
        <begin position="65"/>
        <end position="86"/>
    </location>
</feature>
<dbReference type="EMBL" id="DF974103">
    <property type="protein sequence ID" value="GAU45148.1"/>
    <property type="molecule type" value="Genomic_DNA"/>
</dbReference>
<keyword evidence="1" id="KW-0472">Membrane</keyword>
<feature type="transmembrane region" description="Helical" evidence="1">
    <location>
        <begin position="12"/>
        <end position="34"/>
    </location>
</feature>
<keyword evidence="1" id="KW-0812">Transmembrane</keyword>
<accession>A0A2Z6NKY7</accession>
<organism evidence="2 3">
    <name type="scientific">Trifolium subterraneum</name>
    <name type="common">Subterranean clover</name>
    <dbReference type="NCBI Taxonomy" id="3900"/>
    <lineage>
        <taxon>Eukaryota</taxon>
        <taxon>Viridiplantae</taxon>
        <taxon>Streptophyta</taxon>
        <taxon>Embryophyta</taxon>
        <taxon>Tracheophyta</taxon>
        <taxon>Spermatophyta</taxon>
        <taxon>Magnoliopsida</taxon>
        <taxon>eudicotyledons</taxon>
        <taxon>Gunneridae</taxon>
        <taxon>Pentapetalae</taxon>
        <taxon>rosids</taxon>
        <taxon>fabids</taxon>
        <taxon>Fabales</taxon>
        <taxon>Fabaceae</taxon>
        <taxon>Papilionoideae</taxon>
        <taxon>50 kb inversion clade</taxon>
        <taxon>NPAAA clade</taxon>
        <taxon>Hologalegina</taxon>
        <taxon>IRL clade</taxon>
        <taxon>Trifolieae</taxon>
        <taxon>Trifolium</taxon>
    </lineage>
</organism>